<feature type="compositionally biased region" description="Basic residues" evidence="1">
    <location>
        <begin position="24"/>
        <end position="33"/>
    </location>
</feature>
<feature type="region of interest" description="Disordered" evidence="1">
    <location>
        <begin position="656"/>
        <end position="741"/>
    </location>
</feature>
<feature type="region of interest" description="Disordered" evidence="1">
    <location>
        <begin position="523"/>
        <end position="633"/>
    </location>
</feature>
<feature type="compositionally biased region" description="Polar residues" evidence="1">
    <location>
        <begin position="447"/>
        <end position="460"/>
    </location>
</feature>
<evidence type="ECO:0000313" key="3">
    <source>
        <dbReference type="Proteomes" id="UP000069940"/>
    </source>
</evidence>
<sequence length="997" mass="108547">MPRLKKKEEPSPPAEPTVTLTAGRSRRTIKPNRKYLNDSVVLATTSKTSSRDSSPDSDASEDDYRQMDEDDEEIIPPKSAAGRKSTGAATKKPGPAVAGARPRGRPPKGVTKTEPVKNLRKEVMKKMDLSMLNMGRARVVLTPINKDIKRKLDLDTSLVKDKTPIRGKQPEKQPEKQSEKPKPKIAIKPQEPVKPDRHAPSKTIDDKEKPKPLVRKKQPEPPSQKQKESDAPKKFINPAALQKQRVEKSIMDKRHKKPEDSKATKDEDDDDDDDVQIVGFSREMAPNLGRKSLRKSPLIAKQISPIAKKPAKPVIASKTTPPVATSKATPPVAVSGVKRRTADASADNSGNKAQQSRHSRSPKVSKLSITVDSDDDEMSDEDEPIRRSTRSSLISDKSSAVPSPQNSSVKAKDSSAPTKLAGKDAIPTKPAMSKSVSMPALDKTKMSNRQLVTKPIQTPASKILPKPMAQSTPKPAVASALGDKKSKSEMNLADPMADKDLKGKDKNKSDQATIRIVNIGDIIKNKAASTPDVRKAAIAGRPSTAPTKDIYASSTESEYSEESDDSEDSYDPKEGKPKTNNQLVATILERKRPINLDHLRLNRSGKRGRASNKQSATDNAAPKGKQASLPQDDGVDFEDMLQTNIVTANKVQKVINPTIARGRGRPPNSTNENSTRPALNKAAPLNKSPATAMPGKTLTSNNNNVYKSNNNGRLGSTTSLNRSGSTSPQKGPPRILNSTMKLGDNRPFAKLIANSDNKHYSIDLTDPDNNVKLIASPGSQTLSPVKRSPVKPVPRPIVASTGLRNTSNAVNKSVGGAVQRSVSAITSTTGSGSKMKKITCYETWYVINIPNTENKPERPSFAMSMIGLGNEAAKIQLPSSEWSHKIILTKRKVLPTEGDEVFNGDVEDRAISEEEKRNYEPCNIMFRRRTATPGKFNLQYDRAVIFKNDTFFINVDGKNCQLVGAPCKLEGSHDIETLLAVVDFVNLKNSCVELSAA</sequence>
<feature type="compositionally biased region" description="Acidic residues" evidence="1">
    <location>
        <begin position="266"/>
        <end position="275"/>
    </location>
</feature>
<feature type="compositionally biased region" description="Basic and acidic residues" evidence="1">
    <location>
        <begin position="244"/>
        <end position="265"/>
    </location>
</feature>
<name>A0ABM1ZN16_AEDAL</name>
<accession>A0ABM1ZN16</accession>
<feature type="compositionally biased region" description="Acidic residues" evidence="1">
    <location>
        <begin position="558"/>
        <end position="569"/>
    </location>
</feature>
<reference evidence="3" key="1">
    <citation type="journal article" date="2015" name="Proc. Natl. Acad. Sci. U.S.A.">
        <title>Genome sequence of the Asian Tiger mosquito, Aedes albopictus, reveals insights into its biology, genetics, and evolution.</title>
        <authorList>
            <person name="Chen X.G."/>
            <person name="Jiang X."/>
            <person name="Gu J."/>
            <person name="Xu M."/>
            <person name="Wu Y."/>
            <person name="Deng Y."/>
            <person name="Zhang C."/>
            <person name="Bonizzoni M."/>
            <person name="Dermauw W."/>
            <person name="Vontas J."/>
            <person name="Armbruster P."/>
            <person name="Huang X."/>
            <person name="Yang Y."/>
            <person name="Zhang H."/>
            <person name="He W."/>
            <person name="Peng H."/>
            <person name="Liu Y."/>
            <person name="Wu K."/>
            <person name="Chen J."/>
            <person name="Lirakis M."/>
            <person name="Topalis P."/>
            <person name="Van Leeuwen T."/>
            <person name="Hall A.B."/>
            <person name="Jiang X."/>
            <person name="Thorpe C."/>
            <person name="Mueller R.L."/>
            <person name="Sun C."/>
            <person name="Waterhouse R.M."/>
            <person name="Yan G."/>
            <person name="Tu Z.J."/>
            <person name="Fang X."/>
            <person name="James A.A."/>
        </authorList>
    </citation>
    <scope>NUCLEOTIDE SEQUENCE [LARGE SCALE GENOMIC DNA]</scope>
    <source>
        <strain evidence="3">Foshan</strain>
    </source>
</reference>
<evidence type="ECO:0008006" key="4">
    <source>
        <dbReference type="Google" id="ProtNLM"/>
    </source>
</evidence>
<evidence type="ECO:0000256" key="1">
    <source>
        <dbReference type="SAM" id="MobiDB-lite"/>
    </source>
</evidence>
<evidence type="ECO:0000313" key="2">
    <source>
        <dbReference type="EnsemblMetazoa" id="AALFPA23_020059.P29537"/>
    </source>
</evidence>
<dbReference type="EnsemblMetazoa" id="AALFPA23_020059.R29537">
    <property type="protein sequence ID" value="AALFPA23_020059.P29537"/>
    <property type="gene ID" value="AALFPA23_020059"/>
</dbReference>
<organism evidence="2 3">
    <name type="scientific">Aedes albopictus</name>
    <name type="common">Asian tiger mosquito</name>
    <name type="synonym">Stegomyia albopicta</name>
    <dbReference type="NCBI Taxonomy" id="7160"/>
    <lineage>
        <taxon>Eukaryota</taxon>
        <taxon>Metazoa</taxon>
        <taxon>Ecdysozoa</taxon>
        <taxon>Arthropoda</taxon>
        <taxon>Hexapoda</taxon>
        <taxon>Insecta</taxon>
        <taxon>Pterygota</taxon>
        <taxon>Neoptera</taxon>
        <taxon>Endopterygota</taxon>
        <taxon>Diptera</taxon>
        <taxon>Nematocera</taxon>
        <taxon>Culicoidea</taxon>
        <taxon>Culicidae</taxon>
        <taxon>Culicinae</taxon>
        <taxon>Aedini</taxon>
        <taxon>Aedes</taxon>
        <taxon>Stegomyia</taxon>
    </lineage>
</organism>
<feature type="compositionally biased region" description="Basic and acidic residues" evidence="1">
    <location>
        <begin position="191"/>
        <end position="211"/>
    </location>
</feature>
<feature type="compositionally biased region" description="Polar residues" evidence="1">
    <location>
        <begin position="390"/>
        <end position="409"/>
    </location>
</feature>
<feature type="region of interest" description="Disordered" evidence="1">
    <location>
        <begin position="776"/>
        <end position="799"/>
    </location>
</feature>
<dbReference type="GeneID" id="109419331"/>
<feature type="compositionally biased region" description="Low complexity" evidence="1">
    <location>
        <begin position="701"/>
        <end position="711"/>
    </location>
</feature>
<feature type="region of interest" description="Disordered" evidence="1">
    <location>
        <begin position="140"/>
        <end position="510"/>
    </location>
</feature>
<protein>
    <recommendedName>
        <fullName evidence="4">Nucleolar and coiled-body phosphoprotein 1</fullName>
    </recommendedName>
</protein>
<feature type="compositionally biased region" description="Basic and acidic residues" evidence="1">
    <location>
        <begin position="496"/>
        <end position="509"/>
    </location>
</feature>
<dbReference type="Proteomes" id="UP000069940">
    <property type="component" value="Unassembled WGS sequence"/>
</dbReference>
<feature type="compositionally biased region" description="Polar residues" evidence="1">
    <location>
        <begin position="667"/>
        <end position="677"/>
    </location>
</feature>
<feature type="compositionally biased region" description="Basic and acidic residues" evidence="1">
    <location>
        <begin position="1"/>
        <end position="10"/>
    </location>
</feature>
<feature type="compositionally biased region" description="Acidic residues" evidence="1">
    <location>
        <begin position="372"/>
        <end position="383"/>
    </location>
</feature>
<feature type="compositionally biased region" description="Polar residues" evidence="1">
    <location>
        <begin position="317"/>
        <end position="328"/>
    </location>
</feature>
<feature type="compositionally biased region" description="Polar residues" evidence="1">
    <location>
        <begin position="712"/>
        <end position="729"/>
    </location>
</feature>
<feature type="compositionally biased region" description="Basic and acidic residues" evidence="1">
    <location>
        <begin position="588"/>
        <end position="600"/>
    </location>
</feature>
<feature type="compositionally biased region" description="Basic residues" evidence="1">
    <location>
        <begin position="601"/>
        <end position="610"/>
    </location>
</feature>
<feature type="compositionally biased region" description="Basic and acidic residues" evidence="1">
    <location>
        <begin position="146"/>
        <end position="182"/>
    </location>
</feature>
<keyword evidence="3" id="KW-1185">Reference proteome</keyword>
<proteinExistence type="predicted"/>
<feature type="region of interest" description="Disordered" evidence="1">
    <location>
        <begin position="1"/>
        <end position="120"/>
    </location>
</feature>
<dbReference type="RefSeq" id="XP_029734702.2">
    <property type="nucleotide sequence ID" value="XM_029878842.2"/>
</dbReference>
<reference evidence="2" key="2">
    <citation type="submission" date="2025-05" db="UniProtKB">
        <authorList>
            <consortium name="EnsemblMetazoa"/>
        </authorList>
    </citation>
    <scope>IDENTIFICATION</scope>
    <source>
        <strain evidence="2">Foshan</strain>
    </source>
</reference>